<evidence type="ECO:0000313" key="14">
    <source>
        <dbReference type="EMBL" id="CAJ0599948.1"/>
    </source>
</evidence>
<keyword evidence="8 11" id="KW-0804">Transcription</keyword>
<accession>A0AA36GXN7</accession>
<dbReference type="Proteomes" id="UP001176961">
    <property type="component" value="Unassembled WGS sequence"/>
</dbReference>
<comment type="similarity">
    <text evidence="2 11">Belongs to the nuclear hormone receptor family.</text>
</comment>
<evidence type="ECO:0000256" key="1">
    <source>
        <dbReference type="ARBA" id="ARBA00004123"/>
    </source>
</evidence>
<evidence type="ECO:0000259" key="12">
    <source>
        <dbReference type="PROSITE" id="PS51030"/>
    </source>
</evidence>
<comment type="caution">
    <text evidence="14">The sequence shown here is derived from an EMBL/GenBank/DDBJ whole genome shotgun (WGS) entry which is preliminary data.</text>
</comment>
<dbReference type="InterPro" id="IPR013088">
    <property type="entry name" value="Znf_NHR/GATA"/>
</dbReference>
<dbReference type="GO" id="GO:0005634">
    <property type="term" value="C:nucleus"/>
    <property type="evidence" value="ECO:0007669"/>
    <property type="project" value="UniProtKB-SubCell"/>
</dbReference>
<dbReference type="PROSITE" id="PS51030">
    <property type="entry name" value="NUCLEAR_REC_DBD_2"/>
    <property type="match status" value="1"/>
</dbReference>
<dbReference type="SMART" id="SM00430">
    <property type="entry name" value="HOLI"/>
    <property type="match status" value="1"/>
</dbReference>
<dbReference type="InterPro" id="IPR001628">
    <property type="entry name" value="Znf_hrmn_rcpt"/>
</dbReference>
<dbReference type="Gene3D" id="1.10.565.10">
    <property type="entry name" value="Retinoid X Receptor"/>
    <property type="match status" value="1"/>
</dbReference>
<dbReference type="PRINTS" id="PR00047">
    <property type="entry name" value="STROIDFINGER"/>
</dbReference>
<keyword evidence="4 11" id="KW-0863">Zinc-finger</keyword>
<organism evidence="14 15">
    <name type="scientific">Cylicocyclus nassatus</name>
    <name type="common">Nematode worm</name>
    <dbReference type="NCBI Taxonomy" id="53992"/>
    <lineage>
        <taxon>Eukaryota</taxon>
        <taxon>Metazoa</taxon>
        <taxon>Ecdysozoa</taxon>
        <taxon>Nematoda</taxon>
        <taxon>Chromadorea</taxon>
        <taxon>Rhabditida</taxon>
        <taxon>Rhabditina</taxon>
        <taxon>Rhabditomorpha</taxon>
        <taxon>Strongyloidea</taxon>
        <taxon>Strongylidae</taxon>
        <taxon>Cylicocyclus</taxon>
    </lineage>
</organism>
<evidence type="ECO:0000256" key="8">
    <source>
        <dbReference type="ARBA" id="ARBA00023163"/>
    </source>
</evidence>
<evidence type="ECO:0000256" key="2">
    <source>
        <dbReference type="ARBA" id="ARBA00005993"/>
    </source>
</evidence>
<keyword evidence="5 11" id="KW-0862">Zinc</keyword>
<dbReference type="Gene3D" id="3.30.50.10">
    <property type="entry name" value="Erythroid Transcription Factor GATA-1, subunit A"/>
    <property type="match status" value="1"/>
</dbReference>
<dbReference type="InterPro" id="IPR035500">
    <property type="entry name" value="NHR-like_dom_sf"/>
</dbReference>
<evidence type="ECO:0000256" key="4">
    <source>
        <dbReference type="ARBA" id="ARBA00022771"/>
    </source>
</evidence>
<dbReference type="PANTHER" id="PTHR46397">
    <property type="entry name" value="NUCLEAR HORMONE RECEPTOR FAMILY-RELATED"/>
    <property type="match status" value="1"/>
</dbReference>
<feature type="domain" description="NR LBD" evidence="13">
    <location>
        <begin position="178"/>
        <end position="439"/>
    </location>
</feature>
<evidence type="ECO:0000256" key="10">
    <source>
        <dbReference type="ARBA" id="ARBA00023242"/>
    </source>
</evidence>
<protein>
    <submittedName>
        <fullName evidence="14">Uncharacterized protein</fullName>
    </submittedName>
</protein>
<keyword evidence="9 11" id="KW-0675">Receptor</keyword>
<dbReference type="SMART" id="SM00399">
    <property type="entry name" value="ZnF_C4"/>
    <property type="match status" value="1"/>
</dbReference>
<dbReference type="InterPro" id="IPR000536">
    <property type="entry name" value="Nucl_hrmn_rcpt_lig-bd"/>
</dbReference>
<evidence type="ECO:0000259" key="13">
    <source>
        <dbReference type="PROSITE" id="PS51843"/>
    </source>
</evidence>
<evidence type="ECO:0000313" key="15">
    <source>
        <dbReference type="Proteomes" id="UP001176961"/>
    </source>
</evidence>
<evidence type="ECO:0000256" key="6">
    <source>
        <dbReference type="ARBA" id="ARBA00023015"/>
    </source>
</evidence>
<evidence type="ECO:0000256" key="5">
    <source>
        <dbReference type="ARBA" id="ARBA00022833"/>
    </source>
</evidence>
<keyword evidence="6 11" id="KW-0805">Transcription regulation</keyword>
<dbReference type="GO" id="GO:0008270">
    <property type="term" value="F:zinc ion binding"/>
    <property type="evidence" value="ECO:0007669"/>
    <property type="project" value="UniProtKB-KW"/>
</dbReference>
<comment type="subcellular location">
    <subcellularLocation>
        <location evidence="1 11">Nucleus</location>
    </subcellularLocation>
</comment>
<evidence type="ECO:0000256" key="7">
    <source>
        <dbReference type="ARBA" id="ARBA00023125"/>
    </source>
</evidence>
<dbReference type="Pfam" id="PF00105">
    <property type="entry name" value="zf-C4"/>
    <property type="match status" value="1"/>
</dbReference>
<gene>
    <name evidence="14" type="ORF">CYNAS_LOCUS11931</name>
</gene>
<keyword evidence="7 11" id="KW-0238">DNA-binding</keyword>
<keyword evidence="3 11" id="KW-0479">Metal-binding</keyword>
<dbReference type="SUPFAM" id="SSF48508">
    <property type="entry name" value="Nuclear receptor ligand-binding domain"/>
    <property type="match status" value="1"/>
</dbReference>
<name>A0AA36GXN7_CYLNA</name>
<sequence length="447" mass="50923">MDTNTAVDAKTEEHRCLVCGAQATGFHFDAQSCSACAAFFRRTVSLNKKFICIANRSDCKVHYTMHQICRACRFEKCLKAGMNREGVQPRKANPNHRRAFCTKSGLKRNKRFAVVAPMSREEIEQVVEVADLSRTSTEGSSSLNCTPIGSPVERPKAIYRSPMTATPSPTTMIENKEPAEDVLTWLVREEMKLGERRRILFCERPVDNLLGQTSCPFTREDIRPLSFRAFRKSIRTHILLIYEWLQAWPDYKVLGNVDKVSFLRSCVLFHTILDPVYITMQIGYPDRFVMQNGGYVSCVGGCEDGWQGEREISTDVKKSIYQPLLKKIMSEIIPPMLNLGLSFEEFVALKAYVSWQGAISNVSLEGRDAMRRQIDAISKSLHCHYERMNISPAERMGSIILLLSSIFSTGLDFVESHRQIEFFDLWHLDSLLLQFLNLDSILEMNST</sequence>
<dbReference type="PROSITE" id="PS51843">
    <property type="entry name" value="NR_LBD"/>
    <property type="match status" value="1"/>
</dbReference>
<dbReference type="InterPro" id="IPR049636">
    <property type="entry name" value="HNF4-like_DBD"/>
</dbReference>
<dbReference type="Pfam" id="PF00104">
    <property type="entry name" value="Hormone_recep"/>
    <property type="match status" value="1"/>
</dbReference>
<reference evidence="14" key="1">
    <citation type="submission" date="2023-07" db="EMBL/GenBank/DDBJ databases">
        <authorList>
            <consortium name="CYATHOMIX"/>
        </authorList>
    </citation>
    <scope>NUCLEOTIDE SEQUENCE</scope>
    <source>
        <strain evidence="14">N/A</strain>
    </source>
</reference>
<evidence type="ECO:0000256" key="9">
    <source>
        <dbReference type="ARBA" id="ARBA00023170"/>
    </source>
</evidence>
<evidence type="ECO:0000256" key="3">
    <source>
        <dbReference type="ARBA" id="ARBA00022723"/>
    </source>
</evidence>
<feature type="domain" description="Nuclear receptor" evidence="12">
    <location>
        <begin position="13"/>
        <end position="89"/>
    </location>
</feature>
<evidence type="ECO:0000256" key="11">
    <source>
        <dbReference type="RuleBase" id="RU004334"/>
    </source>
</evidence>
<dbReference type="PROSITE" id="PS00031">
    <property type="entry name" value="NUCLEAR_REC_DBD_1"/>
    <property type="match status" value="1"/>
</dbReference>
<dbReference type="GO" id="GO:0000978">
    <property type="term" value="F:RNA polymerase II cis-regulatory region sequence-specific DNA binding"/>
    <property type="evidence" value="ECO:0007669"/>
    <property type="project" value="InterPro"/>
</dbReference>
<proteinExistence type="inferred from homology"/>
<dbReference type="PANTHER" id="PTHR46397:SF5">
    <property type="entry name" value="NUCLEAR HORMONE RECEPTOR FAMILY MEMBER NHR-20"/>
    <property type="match status" value="1"/>
</dbReference>
<dbReference type="SUPFAM" id="SSF57716">
    <property type="entry name" value="Glucocorticoid receptor-like (DNA-binding domain)"/>
    <property type="match status" value="1"/>
</dbReference>
<keyword evidence="10 11" id="KW-0539">Nucleus</keyword>
<dbReference type="CDD" id="cd06960">
    <property type="entry name" value="NR_DBD_HNF4A"/>
    <property type="match status" value="1"/>
</dbReference>
<keyword evidence="15" id="KW-1185">Reference proteome</keyword>
<dbReference type="AlphaFoldDB" id="A0AA36GXN7"/>
<dbReference type="GO" id="GO:0003700">
    <property type="term" value="F:DNA-binding transcription factor activity"/>
    <property type="evidence" value="ECO:0007669"/>
    <property type="project" value="InterPro"/>
</dbReference>
<dbReference type="EMBL" id="CATQJL010000223">
    <property type="protein sequence ID" value="CAJ0599948.1"/>
    <property type="molecule type" value="Genomic_DNA"/>
</dbReference>